<dbReference type="AlphaFoldDB" id="A0A919B7G9"/>
<feature type="transmembrane region" description="Helical" evidence="1">
    <location>
        <begin position="248"/>
        <end position="271"/>
    </location>
</feature>
<accession>A0A919B7G9</accession>
<dbReference type="Proteomes" id="UP000638313">
    <property type="component" value="Unassembled WGS sequence"/>
</dbReference>
<keyword evidence="1" id="KW-0812">Transmembrane</keyword>
<feature type="transmembrane region" description="Helical" evidence="1">
    <location>
        <begin position="12"/>
        <end position="32"/>
    </location>
</feature>
<evidence type="ECO:0000313" key="2">
    <source>
        <dbReference type="EMBL" id="GHF60367.1"/>
    </source>
</evidence>
<sequence>MTPHTAYTAYTAYTALRLVEVLASAGVLLGSLERLARPRALDDASLASWPVLRLRRPGYATGVTGAVLTPLVAYPAVLGLHGLRAAAAAGCLWPTAGPVHAALLGLVVVTGAVLTLRGGQGGEGADQLLRIVFCALLLAAVHPTATTARLVLWFLALQVCLAYFVSGLYKVTSRTWLDGSALTGILTTRAYGHPAVAARLLAHPAATRWLSRAVSLAETLFPLVLLAPPAWLPLFLAAGLAFHVACAALMGLNCFVWAFASAYPAVAYVVLTT</sequence>
<organism evidence="2 3">
    <name type="scientific">Streptomyces mashuensis</name>
    <dbReference type="NCBI Taxonomy" id="33904"/>
    <lineage>
        <taxon>Bacteria</taxon>
        <taxon>Bacillati</taxon>
        <taxon>Actinomycetota</taxon>
        <taxon>Actinomycetes</taxon>
        <taxon>Kitasatosporales</taxon>
        <taxon>Streptomycetaceae</taxon>
        <taxon>Streptomyces</taxon>
    </lineage>
</organism>
<evidence type="ECO:0000256" key="1">
    <source>
        <dbReference type="SAM" id="Phobius"/>
    </source>
</evidence>
<dbReference type="RefSeq" id="WP_190131698.1">
    <property type="nucleotide sequence ID" value="NZ_BNBD01000011.1"/>
</dbReference>
<feature type="transmembrane region" description="Helical" evidence="1">
    <location>
        <begin position="97"/>
        <end position="116"/>
    </location>
</feature>
<name>A0A919B7G9_9ACTN</name>
<protein>
    <recommendedName>
        <fullName evidence="4">HTTM domain-containing protein</fullName>
    </recommendedName>
</protein>
<dbReference type="EMBL" id="BNBD01000011">
    <property type="protein sequence ID" value="GHF60367.1"/>
    <property type="molecule type" value="Genomic_DNA"/>
</dbReference>
<evidence type="ECO:0008006" key="4">
    <source>
        <dbReference type="Google" id="ProtNLM"/>
    </source>
</evidence>
<proteinExistence type="predicted"/>
<feature type="transmembrane region" description="Helical" evidence="1">
    <location>
        <begin position="220"/>
        <end position="242"/>
    </location>
</feature>
<keyword evidence="3" id="KW-1185">Reference proteome</keyword>
<feature type="transmembrane region" description="Helical" evidence="1">
    <location>
        <begin position="128"/>
        <end position="145"/>
    </location>
</feature>
<keyword evidence="1" id="KW-1133">Transmembrane helix</keyword>
<gene>
    <name evidence="2" type="ORF">GCM10010218_47230</name>
</gene>
<reference evidence="2" key="1">
    <citation type="journal article" date="2014" name="Int. J. Syst. Evol. Microbiol.">
        <title>Complete genome sequence of Corynebacterium casei LMG S-19264T (=DSM 44701T), isolated from a smear-ripened cheese.</title>
        <authorList>
            <consortium name="US DOE Joint Genome Institute (JGI-PGF)"/>
            <person name="Walter F."/>
            <person name="Albersmeier A."/>
            <person name="Kalinowski J."/>
            <person name="Ruckert C."/>
        </authorList>
    </citation>
    <scope>NUCLEOTIDE SEQUENCE</scope>
    <source>
        <strain evidence="2">JCM 4059</strain>
    </source>
</reference>
<evidence type="ECO:0000313" key="3">
    <source>
        <dbReference type="Proteomes" id="UP000638313"/>
    </source>
</evidence>
<comment type="caution">
    <text evidence="2">The sequence shown here is derived from an EMBL/GenBank/DDBJ whole genome shotgun (WGS) entry which is preliminary data.</text>
</comment>
<keyword evidence="1" id="KW-0472">Membrane</keyword>
<feature type="transmembrane region" description="Helical" evidence="1">
    <location>
        <begin position="58"/>
        <end position="77"/>
    </location>
</feature>
<reference evidence="2" key="2">
    <citation type="submission" date="2020-09" db="EMBL/GenBank/DDBJ databases">
        <authorList>
            <person name="Sun Q."/>
            <person name="Ohkuma M."/>
        </authorList>
    </citation>
    <scope>NUCLEOTIDE SEQUENCE</scope>
    <source>
        <strain evidence="2">JCM 4059</strain>
    </source>
</reference>